<dbReference type="Proteomes" id="UP001642464">
    <property type="component" value="Unassembled WGS sequence"/>
</dbReference>
<evidence type="ECO:0000313" key="8">
    <source>
        <dbReference type="Proteomes" id="UP001642464"/>
    </source>
</evidence>
<feature type="compositionally biased region" description="Low complexity" evidence="6">
    <location>
        <begin position="28"/>
        <end position="38"/>
    </location>
</feature>
<evidence type="ECO:0000256" key="5">
    <source>
        <dbReference type="ARBA" id="ARBA00093456"/>
    </source>
</evidence>
<reference evidence="7 8" key="1">
    <citation type="submission" date="2024-02" db="EMBL/GenBank/DDBJ databases">
        <authorList>
            <person name="Chen Y."/>
            <person name="Shah S."/>
            <person name="Dougan E. K."/>
            <person name="Thang M."/>
            <person name="Chan C."/>
        </authorList>
    </citation>
    <scope>NUCLEOTIDE SEQUENCE [LARGE SCALE GENOMIC DNA]</scope>
</reference>
<evidence type="ECO:0000256" key="2">
    <source>
        <dbReference type="ARBA" id="ARBA00022499"/>
    </source>
</evidence>
<keyword evidence="2" id="KW-1017">Isopeptide bond</keyword>
<protein>
    <submittedName>
        <fullName evidence="7">Fanconi anemia group D2 protein (Protein FACD2)</fullName>
    </submittedName>
</protein>
<feature type="compositionally biased region" description="Basic residues" evidence="6">
    <location>
        <begin position="15"/>
        <end position="27"/>
    </location>
</feature>
<evidence type="ECO:0000313" key="7">
    <source>
        <dbReference type="EMBL" id="CAK9022836.1"/>
    </source>
</evidence>
<comment type="caution">
    <text evidence="7">The sequence shown here is derived from an EMBL/GenBank/DDBJ whole genome shotgun (WGS) entry which is preliminary data.</text>
</comment>
<feature type="compositionally biased region" description="Polar residues" evidence="6">
    <location>
        <begin position="438"/>
        <end position="451"/>
    </location>
</feature>
<accession>A0ABP0K8F3</accession>
<dbReference type="PANTHER" id="PTHR32086">
    <property type="entry name" value="FANCONI ANEMIA GROUP D2 PROTEIN"/>
    <property type="match status" value="1"/>
</dbReference>
<keyword evidence="8" id="KW-1185">Reference proteome</keyword>
<feature type="region of interest" description="Disordered" evidence="6">
    <location>
        <begin position="12"/>
        <end position="38"/>
    </location>
</feature>
<dbReference type="InterPro" id="IPR029448">
    <property type="entry name" value="FANCD2"/>
</dbReference>
<gene>
    <name evidence="7" type="ORF">SCF082_LOCUS15953</name>
</gene>
<proteinExistence type="inferred from homology"/>
<feature type="region of interest" description="Disordered" evidence="6">
    <location>
        <begin position="95"/>
        <end position="116"/>
    </location>
</feature>
<organism evidence="7 8">
    <name type="scientific">Durusdinium trenchii</name>
    <dbReference type="NCBI Taxonomy" id="1381693"/>
    <lineage>
        <taxon>Eukaryota</taxon>
        <taxon>Sar</taxon>
        <taxon>Alveolata</taxon>
        <taxon>Dinophyceae</taxon>
        <taxon>Suessiales</taxon>
        <taxon>Symbiodiniaceae</taxon>
        <taxon>Durusdinium</taxon>
    </lineage>
</organism>
<evidence type="ECO:0000256" key="3">
    <source>
        <dbReference type="ARBA" id="ARBA00022843"/>
    </source>
</evidence>
<feature type="compositionally biased region" description="Basic residues" evidence="6">
    <location>
        <begin position="355"/>
        <end position="375"/>
    </location>
</feature>
<name>A0ABP0K8F3_9DINO</name>
<evidence type="ECO:0000256" key="1">
    <source>
        <dbReference type="ARBA" id="ARBA00004123"/>
    </source>
</evidence>
<feature type="region of interest" description="Disordered" evidence="6">
    <location>
        <begin position="352"/>
        <end position="462"/>
    </location>
</feature>
<evidence type="ECO:0000256" key="6">
    <source>
        <dbReference type="SAM" id="MobiDB-lite"/>
    </source>
</evidence>
<comment type="subcellular location">
    <subcellularLocation>
        <location evidence="1">Nucleus</location>
    </subcellularLocation>
</comment>
<dbReference type="Pfam" id="PF14631">
    <property type="entry name" value="FancD2"/>
    <property type="match status" value="1"/>
</dbReference>
<dbReference type="EMBL" id="CAXAMM010010251">
    <property type="protein sequence ID" value="CAK9022836.1"/>
    <property type="molecule type" value="Genomic_DNA"/>
</dbReference>
<dbReference type="PANTHER" id="PTHR32086:SF0">
    <property type="entry name" value="FANCONI ANEMIA GROUP D2 PROTEIN"/>
    <property type="match status" value="1"/>
</dbReference>
<feature type="compositionally biased region" description="Basic residues" evidence="6">
    <location>
        <begin position="103"/>
        <end position="114"/>
    </location>
</feature>
<feature type="compositionally biased region" description="Acidic residues" evidence="6">
    <location>
        <begin position="379"/>
        <end position="415"/>
    </location>
</feature>
<evidence type="ECO:0000256" key="4">
    <source>
        <dbReference type="ARBA" id="ARBA00023242"/>
    </source>
</evidence>
<keyword evidence="4" id="KW-0539">Nucleus</keyword>
<sequence length="751" mass="83018">MLSYLPVDPAELSKLPHHMQRGSKKSKASSSSSSSASGAAKALRDDLLRILRAQYRPFRPPTFAMLQETKLASSPRAVLMTVDGILLSAGPVMNPKKQGVAGRKPKTREVRKRSTATPEELVSSLLDVMEPMRVVLDTYVKEIATAEESEDAKDNSSLHVEILRKWVKLVLEMLRSDLPRRSAPLKSKVSELMQSLSGTNTGDAEDRLLGTADFFAGLLRISRLHGGDFELQVVELLVCMGSYFEDETQLDECISSVCGQTLSKDGSGTQGRQMSKQGIMRLMDLHIQRSPERVELLNRIVDDIELVATEPGTRGHALPMMNSSNLASFYEAILRNLARELESLDFRKHLGQLGKAKKRTGARQNKKSNPSKRKRASSEDGEDEEENSSSSDGEDDDREMLAENDEDCREGLDDENSPRNSQTSKSKRVRAPKPAASLGTSGSEANPSPRSTAREPARQQRMLTKAETIARAKEIMEAVKRLICMTRRTGHKRALLIVAVKQGRGIVEKFLKRAMPFVRHCLEDHREEIWRLLRALQMSTRQMQVICDNAKFKKEVSLVSAVPHLRRSLEELIYGAKQLFQATGHSEAFSTQNLARRLLDGTKIQSFGELEADQESRVGGEKPGSTWFSRALLRDDGWATGGGGFAALRFVSTSPMSCCNSTWRSCSSARSRRLDEPPRPRLPVAAMQSVLRLWAPAAVDAGATALGKTTALEGPRRFLPAALLARRAACLALRGIVLREGDTEFGVSCVI</sequence>
<comment type="similarity">
    <text evidence="5">Belongs to the Fanconi anemia protein FANCD2 family.</text>
</comment>
<keyword evidence="3" id="KW-0832">Ubl conjugation</keyword>